<gene>
    <name evidence="2" type="ORF">PAPOLLO_LOCUS22224</name>
</gene>
<comment type="caution">
    <text evidence="2">The sequence shown here is derived from an EMBL/GenBank/DDBJ whole genome shotgun (WGS) entry which is preliminary data.</text>
</comment>
<dbReference type="InterPro" id="IPR006579">
    <property type="entry name" value="Pre_C2HC_dom"/>
</dbReference>
<dbReference type="Proteomes" id="UP000691718">
    <property type="component" value="Unassembled WGS sequence"/>
</dbReference>
<evidence type="ECO:0000313" key="3">
    <source>
        <dbReference type="Proteomes" id="UP000691718"/>
    </source>
</evidence>
<keyword evidence="3" id="KW-1185">Reference proteome</keyword>
<dbReference type="OrthoDB" id="7479487at2759"/>
<name>A0A8S3XTS5_PARAO</name>
<dbReference type="EMBL" id="CAJQZP010001367">
    <property type="protein sequence ID" value="CAG5041693.1"/>
    <property type="molecule type" value="Genomic_DNA"/>
</dbReference>
<feature type="domain" description="Pre-C2HC" evidence="1">
    <location>
        <begin position="1"/>
        <end position="46"/>
    </location>
</feature>
<proteinExistence type="predicted"/>
<dbReference type="Pfam" id="PF07530">
    <property type="entry name" value="PRE_C2HC"/>
    <property type="match status" value="1"/>
</dbReference>
<reference evidence="2" key="1">
    <citation type="submission" date="2021-04" db="EMBL/GenBank/DDBJ databases">
        <authorList>
            <person name="Tunstrom K."/>
        </authorList>
    </citation>
    <scope>NUCLEOTIDE SEQUENCE</scope>
</reference>
<evidence type="ECO:0000259" key="1">
    <source>
        <dbReference type="Pfam" id="PF07530"/>
    </source>
</evidence>
<sequence>MHNRTGKRYNLALVILSNVPEAKAIFRQVRTVCGLSRVRVEPPHRPGFPAQCHRCQLYGHAAANCSAPPRCVKCLEPHNTKECPGPKMPNPRPLVSCATRQDTRLITRVAHAHLNLAPVGKLHRR</sequence>
<dbReference type="AlphaFoldDB" id="A0A8S3XTS5"/>
<protein>
    <submittedName>
        <fullName evidence="2">(apollo) hypothetical protein</fullName>
    </submittedName>
</protein>
<organism evidence="2 3">
    <name type="scientific">Parnassius apollo</name>
    <name type="common">Apollo butterfly</name>
    <name type="synonym">Papilio apollo</name>
    <dbReference type="NCBI Taxonomy" id="110799"/>
    <lineage>
        <taxon>Eukaryota</taxon>
        <taxon>Metazoa</taxon>
        <taxon>Ecdysozoa</taxon>
        <taxon>Arthropoda</taxon>
        <taxon>Hexapoda</taxon>
        <taxon>Insecta</taxon>
        <taxon>Pterygota</taxon>
        <taxon>Neoptera</taxon>
        <taxon>Endopterygota</taxon>
        <taxon>Lepidoptera</taxon>
        <taxon>Glossata</taxon>
        <taxon>Ditrysia</taxon>
        <taxon>Papilionoidea</taxon>
        <taxon>Papilionidae</taxon>
        <taxon>Parnassiinae</taxon>
        <taxon>Parnassini</taxon>
        <taxon>Parnassius</taxon>
        <taxon>Parnassius</taxon>
    </lineage>
</organism>
<evidence type="ECO:0000313" key="2">
    <source>
        <dbReference type="EMBL" id="CAG5041693.1"/>
    </source>
</evidence>
<accession>A0A8S3XTS5</accession>